<evidence type="ECO:0008006" key="4">
    <source>
        <dbReference type="Google" id="ProtNLM"/>
    </source>
</evidence>
<evidence type="ECO:0000313" key="3">
    <source>
        <dbReference type="Proteomes" id="UP000664521"/>
    </source>
</evidence>
<dbReference type="Pfam" id="PF00132">
    <property type="entry name" value="Hexapep"/>
    <property type="match status" value="1"/>
</dbReference>
<name>A0A8H3IJJ0_9LECA</name>
<dbReference type="PANTHER" id="PTHR23416:SF54">
    <property type="entry name" value="ACETYLTRANSFERASE, CYSE_LACA_LPXA_NODL FAMILY (AFU_ORTHOLOGUE AFUA_2G08430)-RELATED"/>
    <property type="match status" value="1"/>
</dbReference>
<sequence length="147" mass="15524">MDYGYNVKCGKDVYFNFGCTFVDVRTITFGSRTLVGPNVSFYAATHPLDPVLRNGTKGPEIAKEIHVGEDCWIGGNVIILPGVTVGNGAVLGAGSVVTKDVPSFHVVAGNPARVIKKIPQNTDADSVAGAEVLMARMAEKLEDESGL</sequence>
<dbReference type="InterPro" id="IPR018357">
    <property type="entry name" value="Hexapep_transf_CS"/>
</dbReference>
<dbReference type="Gene3D" id="2.160.10.10">
    <property type="entry name" value="Hexapeptide repeat proteins"/>
    <property type="match status" value="1"/>
</dbReference>
<evidence type="ECO:0000313" key="2">
    <source>
        <dbReference type="EMBL" id="CAF9930382.1"/>
    </source>
</evidence>
<dbReference type="PANTHER" id="PTHR23416">
    <property type="entry name" value="SIALIC ACID SYNTHASE-RELATED"/>
    <property type="match status" value="1"/>
</dbReference>
<keyword evidence="3" id="KW-1185">Reference proteome</keyword>
<gene>
    <name evidence="2" type="ORF">HETSPECPRED_007619</name>
</gene>
<comment type="caution">
    <text evidence="2">The sequence shown here is derived from an EMBL/GenBank/DDBJ whole genome shotgun (WGS) entry which is preliminary data.</text>
</comment>
<dbReference type="OrthoDB" id="25818at2759"/>
<dbReference type="InterPro" id="IPR001451">
    <property type="entry name" value="Hexapep"/>
</dbReference>
<organism evidence="2 3">
    <name type="scientific">Heterodermia speciosa</name>
    <dbReference type="NCBI Taxonomy" id="116794"/>
    <lineage>
        <taxon>Eukaryota</taxon>
        <taxon>Fungi</taxon>
        <taxon>Dikarya</taxon>
        <taxon>Ascomycota</taxon>
        <taxon>Pezizomycotina</taxon>
        <taxon>Lecanoromycetes</taxon>
        <taxon>OSLEUM clade</taxon>
        <taxon>Lecanoromycetidae</taxon>
        <taxon>Caliciales</taxon>
        <taxon>Physciaceae</taxon>
        <taxon>Heterodermia</taxon>
    </lineage>
</organism>
<protein>
    <recommendedName>
        <fullName evidence="4">Mannose-1-phosphate guanylyltransferase</fullName>
    </recommendedName>
</protein>
<dbReference type="SUPFAM" id="SSF51161">
    <property type="entry name" value="Trimeric LpxA-like enzymes"/>
    <property type="match status" value="1"/>
</dbReference>
<keyword evidence="1" id="KW-0808">Transferase</keyword>
<dbReference type="AlphaFoldDB" id="A0A8H3IJJ0"/>
<evidence type="ECO:0000256" key="1">
    <source>
        <dbReference type="ARBA" id="ARBA00022679"/>
    </source>
</evidence>
<dbReference type="InterPro" id="IPR011004">
    <property type="entry name" value="Trimer_LpxA-like_sf"/>
</dbReference>
<accession>A0A8H3IJJ0</accession>
<dbReference type="InterPro" id="IPR051159">
    <property type="entry name" value="Hexapeptide_acetyltransf"/>
</dbReference>
<dbReference type="CDD" id="cd03357">
    <property type="entry name" value="LbH_MAT_GAT"/>
    <property type="match status" value="1"/>
</dbReference>
<dbReference type="PROSITE" id="PS00101">
    <property type="entry name" value="HEXAPEP_TRANSFERASES"/>
    <property type="match status" value="1"/>
</dbReference>
<dbReference type="Proteomes" id="UP000664521">
    <property type="component" value="Unassembled WGS sequence"/>
</dbReference>
<dbReference type="EMBL" id="CAJPDS010000055">
    <property type="protein sequence ID" value="CAF9930382.1"/>
    <property type="molecule type" value="Genomic_DNA"/>
</dbReference>
<dbReference type="GO" id="GO:0008374">
    <property type="term" value="F:O-acyltransferase activity"/>
    <property type="evidence" value="ECO:0007669"/>
    <property type="project" value="TreeGrafter"/>
</dbReference>
<proteinExistence type="predicted"/>
<reference evidence="2" key="1">
    <citation type="submission" date="2021-03" db="EMBL/GenBank/DDBJ databases">
        <authorList>
            <person name="Tagirdzhanova G."/>
        </authorList>
    </citation>
    <scope>NUCLEOTIDE SEQUENCE</scope>
</reference>